<evidence type="ECO:0000256" key="11">
    <source>
        <dbReference type="ARBA" id="ARBA00023286"/>
    </source>
</evidence>
<dbReference type="SMART" id="SM00918">
    <property type="entry name" value="Lig_chan-Glu_bd"/>
    <property type="match status" value="1"/>
</dbReference>
<keyword evidence="7" id="KW-0406">Ion transport</keyword>
<dbReference type="GO" id="GO:0034220">
    <property type="term" value="P:monoatomic ion transmembrane transport"/>
    <property type="evidence" value="ECO:0007669"/>
    <property type="project" value="UniProtKB-KW"/>
</dbReference>
<name>A0ABD2PYH5_9PLAT</name>
<keyword evidence="3 13" id="KW-0812">Transmembrane</keyword>
<gene>
    <name evidence="16" type="primary">GRIN2B_1</name>
    <name evidence="16" type="ORF">Ciccas_009552</name>
</gene>
<comment type="subcellular location">
    <subcellularLocation>
        <location evidence="1">Membrane</location>
        <topology evidence="1">Multi-pass membrane protein</topology>
    </subcellularLocation>
</comment>
<feature type="domain" description="Ionotropic glutamate receptor L-glutamate and glycine-binding" evidence="15">
    <location>
        <begin position="18"/>
        <end position="75"/>
    </location>
</feature>
<evidence type="ECO:0000256" key="3">
    <source>
        <dbReference type="ARBA" id="ARBA00022692"/>
    </source>
</evidence>
<dbReference type="InterPro" id="IPR019594">
    <property type="entry name" value="Glu/Gly-bd"/>
</dbReference>
<keyword evidence="8 13" id="KW-0472">Membrane</keyword>
<evidence type="ECO:0000256" key="1">
    <source>
        <dbReference type="ARBA" id="ARBA00004141"/>
    </source>
</evidence>
<evidence type="ECO:0000256" key="5">
    <source>
        <dbReference type="ARBA" id="ARBA00022833"/>
    </source>
</evidence>
<keyword evidence="9 16" id="KW-0675">Receptor</keyword>
<feature type="transmembrane region" description="Helical" evidence="13">
    <location>
        <begin position="142"/>
        <end position="163"/>
    </location>
</feature>
<evidence type="ECO:0000256" key="9">
    <source>
        <dbReference type="ARBA" id="ARBA00023170"/>
    </source>
</evidence>
<evidence type="ECO:0000256" key="2">
    <source>
        <dbReference type="ARBA" id="ARBA00022448"/>
    </source>
</evidence>
<evidence type="ECO:0000313" key="16">
    <source>
        <dbReference type="EMBL" id="KAL3311862.1"/>
    </source>
</evidence>
<keyword evidence="17" id="KW-1185">Reference proteome</keyword>
<keyword evidence="6 13" id="KW-1133">Transmembrane helix</keyword>
<evidence type="ECO:0000256" key="4">
    <source>
        <dbReference type="ARBA" id="ARBA00022723"/>
    </source>
</evidence>
<keyword evidence="10" id="KW-0325">Glycoprotein</keyword>
<keyword evidence="5" id="KW-0862">Zinc</keyword>
<dbReference type="Pfam" id="PF10613">
    <property type="entry name" value="Lig_chan-Glu_bd"/>
    <property type="match status" value="1"/>
</dbReference>
<keyword evidence="12" id="KW-0407">Ion channel</keyword>
<dbReference type="FunFam" id="3.40.190.10:FF:000009">
    <property type="entry name" value="Putative glutamate receptor ionotropic NMDA 2B"/>
    <property type="match status" value="1"/>
</dbReference>
<dbReference type="SUPFAM" id="SSF53850">
    <property type="entry name" value="Periplasmic binding protein-like II"/>
    <property type="match status" value="1"/>
</dbReference>
<evidence type="ECO:0000259" key="14">
    <source>
        <dbReference type="SMART" id="SM00079"/>
    </source>
</evidence>
<dbReference type="AlphaFoldDB" id="A0ABD2PYH5"/>
<proteinExistence type="predicted"/>
<protein>
    <submittedName>
        <fullName evidence="16">Glutamate receptor ionotropic, NMDA 2B</fullName>
    </submittedName>
</protein>
<evidence type="ECO:0000256" key="12">
    <source>
        <dbReference type="ARBA" id="ARBA00023303"/>
    </source>
</evidence>
<dbReference type="InterPro" id="IPR001320">
    <property type="entry name" value="Iontro_rcpt_C"/>
</dbReference>
<organism evidence="16 17">
    <name type="scientific">Cichlidogyrus casuarinus</name>
    <dbReference type="NCBI Taxonomy" id="1844966"/>
    <lineage>
        <taxon>Eukaryota</taxon>
        <taxon>Metazoa</taxon>
        <taxon>Spiralia</taxon>
        <taxon>Lophotrochozoa</taxon>
        <taxon>Platyhelminthes</taxon>
        <taxon>Monogenea</taxon>
        <taxon>Monopisthocotylea</taxon>
        <taxon>Dactylogyridea</taxon>
        <taxon>Ancyrocephalidae</taxon>
        <taxon>Cichlidogyrus</taxon>
    </lineage>
</organism>
<reference evidence="16 17" key="1">
    <citation type="submission" date="2024-11" db="EMBL/GenBank/DDBJ databases">
        <title>Adaptive evolution of stress response genes in parasites aligns with host niche diversity.</title>
        <authorList>
            <person name="Hahn C."/>
            <person name="Resl P."/>
        </authorList>
    </citation>
    <scope>NUCLEOTIDE SEQUENCE [LARGE SCALE GENOMIC DNA]</scope>
    <source>
        <strain evidence="16">EGGRZ-B1_66</strain>
        <tissue evidence="16">Body</tissue>
    </source>
</reference>
<dbReference type="Proteomes" id="UP001626550">
    <property type="component" value="Unassembled WGS sequence"/>
</dbReference>
<evidence type="ECO:0000259" key="15">
    <source>
        <dbReference type="SMART" id="SM00918"/>
    </source>
</evidence>
<keyword evidence="4" id="KW-0479">Metal-binding</keyword>
<evidence type="ECO:0000256" key="7">
    <source>
        <dbReference type="ARBA" id="ARBA00023065"/>
    </source>
</evidence>
<dbReference type="Gene3D" id="3.40.190.10">
    <property type="entry name" value="Periplasmic binding protein-like II"/>
    <property type="match status" value="1"/>
</dbReference>
<comment type="caution">
    <text evidence="16">The sequence shown here is derived from an EMBL/GenBank/DDBJ whole genome shotgun (WGS) entry which is preliminary data.</text>
</comment>
<keyword evidence="11" id="KW-1071">Ligand-gated ion channel</keyword>
<evidence type="ECO:0000256" key="10">
    <source>
        <dbReference type="ARBA" id="ARBA00023180"/>
    </source>
</evidence>
<keyword evidence="2" id="KW-0813">Transport</keyword>
<feature type="domain" description="Ionotropic glutamate receptor C-terminal" evidence="14">
    <location>
        <begin position="7"/>
        <end position="185"/>
    </location>
</feature>
<sequence>MIPCSVRAESAAELLEKQASEVQNTTVCCHGLTIDMLIQMMKDLDFDVDMYEVPDGYWGGLTDSGWNGIVKEILDKKADMAVTSLKITPKRSEKIEFSVPFLETGIGFLVAVREGAISPTAFLSESLFAYALTATSTEPYDYQTWCVILVFSVHATGTALFIYEWLSPQGLDRGNLTVHGKFPLN</sequence>
<evidence type="ECO:0000313" key="17">
    <source>
        <dbReference type="Proteomes" id="UP001626550"/>
    </source>
</evidence>
<accession>A0ABD2PYH5</accession>
<dbReference type="EMBL" id="JBJKFK010001982">
    <property type="protein sequence ID" value="KAL3311862.1"/>
    <property type="molecule type" value="Genomic_DNA"/>
</dbReference>
<dbReference type="InterPro" id="IPR015683">
    <property type="entry name" value="Ionotropic_Glu_rcpt"/>
</dbReference>
<dbReference type="GO" id="GO:0016020">
    <property type="term" value="C:membrane"/>
    <property type="evidence" value="ECO:0007669"/>
    <property type="project" value="UniProtKB-SubCell"/>
</dbReference>
<dbReference type="SMART" id="SM00079">
    <property type="entry name" value="PBPe"/>
    <property type="match status" value="1"/>
</dbReference>
<evidence type="ECO:0000256" key="6">
    <source>
        <dbReference type="ARBA" id="ARBA00022989"/>
    </source>
</evidence>
<dbReference type="PANTHER" id="PTHR18966">
    <property type="entry name" value="IONOTROPIC GLUTAMATE RECEPTOR"/>
    <property type="match status" value="1"/>
</dbReference>
<evidence type="ECO:0000256" key="8">
    <source>
        <dbReference type="ARBA" id="ARBA00023136"/>
    </source>
</evidence>
<dbReference type="GO" id="GO:0046872">
    <property type="term" value="F:metal ion binding"/>
    <property type="evidence" value="ECO:0007669"/>
    <property type="project" value="UniProtKB-KW"/>
</dbReference>
<evidence type="ECO:0000256" key="13">
    <source>
        <dbReference type="SAM" id="Phobius"/>
    </source>
</evidence>